<evidence type="ECO:0000256" key="1">
    <source>
        <dbReference type="ARBA" id="ARBA00006187"/>
    </source>
</evidence>
<dbReference type="Gene3D" id="1.20.58.1520">
    <property type="match status" value="1"/>
</dbReference>
<organism evidence="5 6">
    <name type="scientific">Dioscorea cayennensis subsp. rotundata</name>
    <name type="common">White Guinea yam</name>
    <name type="synonym">Dioscorea rotundata</name>
    <dbReference type="NCBI Taxonomy" id="55577"/>
    <lineage>
        <taxon>Eukaryota</taxon>
        <taxon>Viridiplantae</taxon>
        <taxon>Streptophyta</taxon>
        <taxon>Embryophyta</taxon>
        <taxon>Tracheophyta</taxon>
        <taxon>Spermatophyta</taxon>
        <taxon>Magnoliopsida</taxon>
        <taxon>Liliopsida</taxon>
        <taxon>Dioscoreales</taxon>
        <taxon>Dioscoreaceae</taxon>
        <taxon>Dioscorea</taxon>
    </lineage>
</organism>
<dbReference type="GO" id="GO:0005737">
    <property type="term" value="C:cytoplasm"/>
    <property type="evidence" value="ECO:0007669"/>
    <property type="project" value="TreeGrafter"/>
</dbReference>
<comment type="similarity">
    <text evidence="1">Belongs to the MAP65/ASE1 family.</text>
</comment>
<dbReference type="RefSeq" id="XP_039144944.1">
    <property type="nucleotide sequence ID" value="XM_039289010.1"/>
</dbReference>
<dbReference type="AlphaFoldDB" id="A0AB40D3Y2"/>
<evidence type="ECO:0000256" key="4">
    <source>
        <dbReference type="SAM" id="MobiDB-lite"/>
    </source>
</evidence>
<evidence type="ECO:0000256" key="2">
    <source>
        <dbReference type="ARBA" id="ARBA00022701"/>
    </source>
</evidence>
<evidence type="ECO:0000256" key="3">
    <source>
        <dbReference type="SAM" id="Coils"/>
    </source>
</evidence>
<dbReference type="GO" id="GO:0005874">
    <property type="term" value="C:microtubule"/>
    <property type="evidence" value="ECO:0007669"/>
    <property type="project" value="UniProtKB-KW"/>
</dbReference>
<keyword evidence="3" id="KW-0175">Coiled coil</keyword>
<evidence type="ECO:0000313" key="6">
    <source>
        <dbReference type="RefSeq" id="XP_039144944.1"/>
    </source>
</evidence>
<proteinExistence type="inferred from homology"/>
<dbReference type="GO" id="GO:0000226">
    <property type="term" value="P:microtubule cytoskeleton organization"/>
    <property type="evidence" value="ECO:0007669"/>
    <property type="project" value="InterPro"/>
</dbReference>
<dbReference type="GO" id="GO:0008017">
    <property type="term" value="F:microtubule binding"/>
    <property type="evidence" value="ECO:0007669"/>
    <property type="project" value="InterPro"/>
</dbReference>
<dbReference type="GeneID" id="120282246"/>
<dbReference type="InterPro" id="IPR007145">
    <property type="entry name" value="MAP65_Ase1_PRC1"/>
</dbReference>
<dbReference type="GO" id="GO:0005819">
    <property type="term" value="C:spindle"/>
    <property type="evidence" value="ECO:0007669"/>
    <property type="project" value="TreeGrafter"/>
</dbReference>
<dbReference type="PANTHER" id="PTHR19321:SF0">
    <property type="entry name" value="65-KDA MICROTUBULE-ASSOCIATED PROTEIN 6"/>
    <property type="match status" value="1"/>
</dbReference>
<keyword evidence="2" id="KW-0493">Microtubule</keyword>
<evidence type="ECO:0000313" key="5">
    <source>
        <dbReference type="Proteomes" id="UP001515500"/>
    </source>
</evidence>
<dbReference type="Proteomes" id="UP001515500">
    <property type="component" value="Chromosome 18"/>
</dbReference>
<keyword evidence="5" id="KW-1185">Reference proteome</keyword>
<sequence>MMNTCGSLLRELEEIWQEMGESKEDKDRMLLELEKECLQVYRKKFEEVSRVRAQLHHEVATKEAELAALMASLGEHNLQSQMEKRSASLKKQLAVISPLLENLRIKKEERMKQFSDVLLEMKKLNAEIAGYSSHNDSLRLDEHDLSSRRLNEFRAQLQILQKEKSDRLSKVLEYINEVHSLCGVLELDFGKIVDEVHPSLQEKGRGKSTSISDSTIEGLAQTVLKLKTEKQVRMQKLQGAIESLLKLWNLMETSEQERLPFKRFKGILGSKDQDAVLSGLLSVKLIEQTEAEVERLTRIKASRMKEIATRRRAELEEICREARIEVDSSTSLEKCYALIDSGLVDPVELVANFEAQIVKASEEAISRREILDKINRWLAVCDEENWLEIYNKDGNRYGGRGAHVNRKRAEKARMLVSKIPDMVDNLIAKTYAWEDEHDMGFLYDGVRLVSILEEYKHARLQKYEEEQLLRDSRKLQRESVFESKSSPRRSNNQNRTRSWYNGNGNGNGYMNSPSRQNFSNGTIEQLTPPHSYSSPKKNYFKEMMTRLSTTTKFNQSKLRI</sequence>
<protein>
    <submittedName>
        <fullName evidence="6">65-kDa microtubule-associated protein 7-like</fullName>
    </submittedName>
</protein>
<name>A0AB40D3Y2_DIOCR</name>
<reference evidence="6" key="1">
    <citation type="submission" date="2025-08" db="UniProtKB">
        <authorList>
            <consortium name="RefSeq"/>
        </authorList>
    </citation>
    <scope>IDENTIFICATION</scope>
</reference>
<dbReference type="Pfam" id="PF03999">
    <property type="entry name" value="MAP65_ASE1"/>
    <property type="match status" value="1"/>
</dbReference>
<dbReference type="PANTHER" id="PTHR19321">
    <property type="entry name" value="PROTEIN REGULATOR OF CYTOKINESIS 1 PRC1-RELATED"/>
    <property type="match status" value="1"/>
</dbReference>
<feature type="compositionally biased region" description="Polar residues" evidence="4">
    <location>
        <begin position="482"/>
        <end position="500"/>
    </location>
</feature>
<feature type="coiled-coil region" evidence="3">
    <location>
        <begin position="286"/>
        <end position="325"/>
    </location>
</feature>
<gene>
    <name evidence="6" type="primary">LOC120282246</name>
</gene>
<accession>A0AB40D3Y2</accession>
<feature type="region of interest" description="Disordered" evidence="4">
    <location>
        <begin position="474"/>
        <end position="536"/>
    </location>
</feature>
<feature type="compositionally biased region" description="Polar residues" evidence="4">
    <location>
        <begin position="509"/>
        <end position="536"/>
    </location>
</feature>